<proteinExistence type="predicted"/>
<name>A0A8T1N1H6_CLOSI</name>
<evidence type="ECO:0000313" key="1">
    <source>
        <dbReference type="EMBL" id="KAG5454978.1"/>
    </source>
</evidence>
<reference evidence="1 2" key="2">
    <citation type="journal article" date="2021" name="Genomics">
        <title>High-quality reference genome for Clonorchis sinensis.</title>
        <authorList>
            <person name="Young N.D."/>
            <person name="Stroehlein A.J."/>
            <person name="Kinkar L."/>
            <person name="Wang T."/>
            <person name="Sohn W.M."/>
            <person name="Chang B.C.H."/>
            <person name="Kaur P."/>
            <person name="Weisz D."/>
            <person name="Dudchenko O."/>
            <person name="Aiden E.L."/>
            <person name="Korhonen P.K."/>
            <person name="Gasser R.B."/>
        </authorList>
    </citation>
    <scope>NUCLEOTIDE SEQUENCE [LARGE SCALE GENOMIC DNA]</scope>
    <source>
        <strain evidence="1">Cs-k2</strain>
    </source>
</reference>
<gene>
    <name evidence="1" type="ORF">CSKR_203770</name>
</gene>
<keyword evidence="2" id="KW-1185">Reference proteome</keyword>
<sequence>MWDDITPGRPDVYSRTIKILGEGRGAELAVKRLLEYSDSSGTNCRRMVYYSAMHTVARRVTGSMLLAMVKLDSHLTATSSLGTQTYMSGDSEKKGKVTLVCEA</sequence>
<reference evidence="1 2" key="1">
    <citation type="journal article" date="2018" name="Biotechnol. Adv.">
        <title>Improved genomic resources and new bioinformatic workflow for the carcinogenic parasite Clonorchis sinensis: Biotechnological implications.</title>
        <authorList>
            <person name="Wang D."/>
            <person name="Korhonen P.K."/>
            <person name="Gasser R.B."/>
            <person name="Young N.D."/>
        </authorList>
    </citation>
    <scope>NUCLEOTIDE SEQUENCE [LARGE SCALE GENOMIC DNA]</scope>
    <source>
        <strain evidence="1">Cs-k2</strain>
    </source>
</reference>
<dbReference type="AlphaFoldDB" id="A0A8T1N1H6"/>
<comment type="caution">
    <text evidence="1">The sequence shown here is derived from an EMBL/GenBank/DDBJ whole genome shotgun (WGS) entry which is preliminary data.</text>
</comment>
<dbReference type="Proteomes" id="UP000286415">
    <property type="component" value="Unassembled WGS sequence"/>
</dbReference>
<dbReference type="EMBL" id="NIRI02000005">
    <property type="protein sequence ID" value="KAG5454978.1"/>
    <property type="molecule type" value="Genomic_DNA"/>
</dbReference>
<evidence type="ECO:0000313" key="2">
    <source>
        <dbReference type="Proteomes" id="UP000286415"/>
    </source>
</evidence>
<protein>
    <submittedName>
        <fullName evidence="1">Uncharacterized protein</fullName>
    </submittedName>
</protein>
<accession>A0A8T1N1H6</accession>
<organism evidence="1 2">
    <name type="scientific">Clonorchis sinensis</name>
    <name type="common">Chinese liver fluke</name>
    <dbReference type="NCBI Taxonomy" id="79923"/>
    <lineage>
        <taxon>Eukaryota</taxon>
        <taxon>Metazoa</taxon>
        <taxon>Spiralia</taxon>
        <taxon>Lophotrochozoa</taxon>
        <taxon>Platyhelminthes</taxon>
        <taxon>Trematoda</taxon>
        <taxon>Digenea</taxon>
        <taxon>Opisthorchiida</taxon>
        <taxon>Opisthorchiata</taxon>
        <taxon>Opisthorchiidae</taxon>
        <taxon>Clonorchis</taxon>
    </lineage>
</organism>